<dbReference type="Proteomes" id="UP000887565">
    <property type="component" value="Unplaced"/>
</dbReference>
<proteinExistence type="predicted"/>
<dbReference type="WBParaSite" id="nRc.2.0.1.t39985-RA">
    <property type="protein sequence ID" value="nRc.2.0.1.t39985-RA"/>
    <property type="gene ID" value="nRc.2.0.1.g39985"/>
</dbReference>
<accession>A0A915KPK8</accession>
<name>A0A915KPK8_ROMCU</name>
<evidence type="ECO:0000313" key="2">
    <source>
        <dbReference type="WBParaSite" id="nRc.2.0.1.t39985-RA"/>
    </source>
</evidence>
<keyword evidence="1" id="KW-1185">Reference proteome</keyword>
<sequence length="35" mass="4097">MKRERETSAILILERALWRAGTLILIGSSWREKPD</sequence>
<reference evidence="2" key="1">
    <citation type="submission" date="2022-11" db="UniProtKB">
        <authorList>
            <consortium name="WormBaseParasite"/>
        </authorList>
    </citation>
    <scope>IDENTIFICATION</scope>
</reference>
<dbReference type="AlphaFoldDB" id="A0A915KPK8"/>
<organism evidence="1 2">
    <name type="scientific">Romanomermis culicivorax</name>
    <name type="common">Nematode worm</name>
    <dbReference type="NCBI Taxonomy" id="13658"/>
    <lineage>
        <taxon>Eukaryota</taxon>
        <taxon>Metazoa</taxon>
        <taxon>Ecdysozoa</taxon>
        <taxon>Nematoda</taxon>
        <taxon>Enoplea</taxon>
        <taxon>Dorylaimia</taxon>
        <taxon>Mermithida</taxon>
        <taxon>Mermithoidea</taxon>
        <taxon>Mermithidae</taxon>
        <taxon>Romanomermis</taxon>
    </lineage>
</organism>
<protein>
    <submittedName>
        <fullName evidence="2">Uncharacterized protein</fullName>
    </submittedName>
</protein>
<evidence type="ECO:0000313" key="1">
    <source>
        <dbReference type="Proteomes" id="UP000887565"/>
    </source>
</evidence>